<evidence type="ECO:0000256" key="8">
    <source>
        <dbReference type="SAM" id="SignalP"/>
    </source>
</evidence>
<comment type="caution">
    <text evidence="11">The sequence shown here is derived from an EMBL/GenBank/DDBJ whole genome shotgun (WGS) entry which is preliminary data.</text>
</comment>
<dbReference type="GO" id="GO:0005886">
    <property type="term" value="C:plasma membrane"/>
    <property type="evidence" value="ECO:0007669"/>
    <property type="project" value="TreeGrafter"/>
</dbReference>
<proteinExistence type="inferred from homology"/>
<sequence length="689" mass="77641">MNKTNIKMMLAVSGFAFIALVACKEEPKKDTAMTEKIPGIILENMDTSVSPKDDFYKYVNGNWEKHTTIPEDESTWGGFGVLRKSTRQDVLDIVKTSKELGTYADGTDQKKALLLFESELDTVARNKAGITPLQPYLDRINAVKNLSDLQTAIASSNAISAPFMGLASFPNLSNSKVNAAYIVPGGLGLPDRDYYLDQDDKSKEIRQQYVDHIVRMFKFIGVDEAKARVDAQKILALETKLASPRLDKVQSRDARNFNNPRSMSELQSMTSSINWKKFIADLGVEKQLDTVIVLQPKYMTALETFLKETNVEDLKTLTRWSTLNGAAGLLSTPIEKANWDFYSKTLNGDKAMRPAEERALGTVDNSVGEAIGQLYVEAKFPPEAKAKAEKMIKNIIAAFQDRIMALDWMTDETKKKAVEKLDKFTVKIAYPDEWEDYSKLQIKEGNSYTENILAVTDWATKKSYSEINEPVDKKKWGMAPQTVNAYFNPLNNEIVFPAAILQPPFYNYTADDAVNYGGIGAVIGHEISHAFDDSGARFDANGNLKNWWTPKDLEEFTKRGDALAEQYSQIEVLDSVYINGKFTLGENIGDLGGVLGAYDGLQRSFKENGRPEKIDGFTAEQRFFMSWATVWRTLMREEALRTRIKTDPHSPGMYRATQPLKNIDAFYEAFDIKEGDKMYLAPEKRVRIW</sequence>
<evidence type="ECO:0000256" key="4">
    <source>
        <dbReference type="ARBA" id="ARBA00022723"/>
    </source>
</evidence>
<evidence type="ECO:0000256" key="6">
    <source>
        <dbReference type="ARBA" id="ARBA00022833"/>
    </source>
</evidence>
<feature type="domain" description="Peptidase M13 N-terminal" evidence="10">
    <location>
        <begin position="51"/>
        <end position="431"/>
    </location>
</feature>
<keyword evidence="6" id="KW-0862">Zinc</keyword>
<keyword evidence="8" id="KW-0732">Signal</keyword>
<gene>
    <name evidence="11" type="primary">pepO</name>
    <name evidence="11" type="ORF">GCM10011531_12180</name>
</gene>
<dbReference type="Gene3D" id="1.10.1380.10">
    <property type="entry name" value="Neutral endopeptidase , domain2"/>
    <property type="match status" value="1"/>
</dbReference>
<dbReference type="PROSITE" id="PS51257">
    <property type="entry name" value="PROKAR_LIPOPROTEIN"/>
    <property type="match status" value="1"/>
</dbReference>
<dbReference type="Proteomes" id="UP000598120">
    <property type="component" value="Unassembled WGS sequence"/>
</dbReference>
<organism evidence="11 12">
    <name type="scientific">Aquaticitalea lipolytica</name>
    <dbReference type="NCBI Taxonomy" id="1247562"/>
    <lineage>
        <taxon>Bacteria</taxon>
        <taxon>Pseudomonadati</taxon>
        <taxon>Bacteroidota</taxon>
        <taxon>Flavobacteriia</taxon>
        <taxon>Flavobacteriales</taxon>
        <taxon>Flavobacteriaceae</taxon>
        <taxon>Aquaticitalea</taxon>
    </lineage>
</organism>
<protein>
    <submittedName>
        <fullName evidence="11">Endothelin-converting protein</fullName>
    </submittedName>
</protein>
<name>A0A8J2TMW1_9FLAO</name>
<dbReference type="InterPro" id="IPR042089">
    <property type="entry name" value="Peptidase_M13_dom_2"/>
</dbReference>
<comment type="cofactor">
    <cofactor evidence="1">
        <name>Zn(2+)</name>
        <dbReference type="ChEBI" id="CHEBI:29105"/>
    </cofactor>
</comment>
<dbReference type="GO" id="GO:0016485">
    <property type="term" value="P:protein processing"/>
    <property type="evidence" value="ECO:0007669"/>
    <property type="project" value="TreeGrafter"/>
</dbReference>
<dbReference type="Pfam" id="PF05649">
    <property type="entry name" value="Peptidase_M13_N"/>
    <property type="match status" value="1"/>
</dbReference>
<feature type="chain" id="PRO_5035169580" evidence="8">
    <location>
        <begin position="25"/>
        <end position="689"/>
    </location>
</feature>
<evidence type="ECO:0000256" key="1">
    <source>
        <dbReference type="ARBA" id="ARBA00001947"/>
    </source>
</evidence>
<evidence type="ECO:0000256" key="2">
    <source>
        <dbReference type="ARBA" id="ARBA00007357"/>
    </source>
</evidence>
<dbReference type="GO" id="GO:0046872">
    <property type="term" value="F:metal ion binding"/>
    <property type="evidence" value="ECO:0007669"/>
    <property type="project" value="UniProtKB-KW"/>
</dbReference>
<keyword evidence="5" id="KW-0378">Hydrolase</keyword>
<evidence type="ECO:0000256" key="5">
    <source>
        <dbReference type="ARBA" id="ARBA00022801"/>
    </source>
</evidence>
<evidence type="ECO:0000256" key="7">
    <source>
        <dbReference type="ARBA" id="ARBA00023049"/>
    </source>
</evidence>
<dbReference type="CDD" id="cd08662">
    <property type="entry name" value="M13"/>
    <property type="match status" value="1"/>
</dbReference>
<evidence type="ECO:0000313" key="11">
    <source>
        <dbReference type="EMBL" id="GFZ83069.1"/>
    </source>
</evidence>
<dbReference type="RefSeq" id="WP_188605418.1">
    <property type="nucleotide sequence ID" value="NZ_BMIC01000001.1"/>
</dbReference>
<evidence type="ECO:0000259" key="9">
    <source>
        <dbReference type="Pfam" id="PF01431"/>
    </source>
</evidence>
<dbReference type="PANTHER" id="PTHR11733">
    <property type="entry name" value="ZINC METALLOPROTEASE FAMILY M13 NEPRILYSIN-RELATED"/>
    <property type="match status" value="1"/>
</dbReference>
<dbReference type="GO" id="GO:0004222">
    <property type="term" value="F:metalloendopeptidase activity"/>
    <property type="evidence" value="ECO:0007669"/>
    <property type="project" value="InterPro"/>
</dbReference>
<dbReference type="InterPro" id="IPR000718">
    <property type="entry name" value="Peptidase_M13"/>
</dbReference>
<dbReference type="PROSITE" id="PS51885">
    <property type="entry name" value="NEPRILYSIN"/>
    <property type="match status" value="1"/>
</dbReference>
<feature type="signal peptide" evidence="8">
    <location>
        <begin position="1"/>
        <end position="24"/>
    </location>
</feature>
<dbReference type="AlphaFoldDB" id="A0A8J2TMW1"/>
<keyword evidence="4" id="KW-0479">Metal-binding</keyword>
<evidence type="ECO:0000256" key="3">
    <source>
        <dbReference type="ARBA" id="ARBA00022670"/>
    </source>
</evidence>
<dbReference type="InterPro" id="IPR008753">
    <property type="entry name" value="Peptidase_M13_N"/>
</dbReference>
<dbReference type="PRINTS" id="PR00786">
    <property type="entry name" value="NEPRILYSIN"/>
</dbReference>
<dbReference type="EMBL" id="BMIC01000001">
    <property type="protein sequence ID" value="GFZ83069.1"/>
    <property type="molecule type" value="Genomic_DNA"/>
</dbReference>
<dbReference type="Pfam" id="PF01431">
    <property type="entry name" value="Peptidase_M13"/>
    <property type="match status" value="1"/>
</dbReference>
<keyword evidence="7" id="KW-0482">Metalloprotease</keyword>
<keyword evidence="3" id="KW-0645">Protease</keyword>
<dbReference type="InterPro" id="IPR018497">
    <property type="entry name" value="Peptidase_M13_C"/>
</dbReference>
<dbReference type="SUPFAM" id="SSF55486">
    <property type="entry name" value="Metalloproteases ('zincins'), catalytic domain"/>
    <property type="match status" value="1"/>
</dbReference>
<accession>A0A8J2TMW1</accession>
<evidence type="ECO:0000259" key="10">
    <source>
        <dbReference type="Pfam" id="PF05649"/>
    </source>
</evidence>
<evidence type="ECO:0000313" key="12">
    <source>
        <dbReference type="Proteomes" id="UP000598120"/>
    </source>
</evidence>
<dbReference type="PANTHER" id="PTHR11733:SF167">
    <property type="entry name" value="FI17812P1-RELATED"/>
    <property type="match status" value="1"/>
</dbReference>
<reference evidence="11 12" key="1">
    <citation type="journal article" date="2014" name="Int. J. Syst. Evol. Microbiol.">
        <title>Complete genome sequence of Corynebacterium casei LMG S-19264T (=DSM 44701T), isolated from a smear-ripened cheese.</title>
        <authorList>
            <consortium name="US DOE Joint Genome Institute (JGI-PGF)"/>
            <person name="Walter F."/>
            <person name="Albersmeier A."/>
            <person name="Kalinowski J."/>
            <person name="Ruckert C."/>
        </authorList>
    </citation>
    <scope>NUCLEOTIDE SEQUENCE [LARGE SCALE GENOMIC DNA]</scope>
    <source>
        <strain evidence="11 12">CGMCC 1.15295</strain>
    </source>
</reference>
<comment type="similarity">
    <text evidence="2">Belongs to the peptidase M13 family.</text>
</comment>
<feature type="domain" description="Peptidase M13 C-terminal" evidence="9">
    <location>
        <begin position="484"/>
        <end position="686"/>
    </location>
</feature>
<dbReference type="InterPro" id="IPR024079">
    <property type="entry name" value="MetalloPept_cat_dom_sf"/>
</dbReference>
<keyword evidence="12" id="KW-1185">Reference proteome</keyword>
<dbReference type="Gene3D" id="3.40.390.10">
    <property type="entry name" value="Collagenase (Catalytic Domain)"/>
    <property type="match status" value="1"/>
</dbReference>